<name>A0A0D7CKH1_9ACTN</name>
<dbReference type="InterPro" id="IPR032710">
    <property type="entry name" value="NTF2-like_dom_sf"/>
</dbReference>
<dbReference type="EMBL" id="JRKI01000027">
    <property type="protein sequence ID" value="KIZ16586.1"/>
    <property type="molecule type" value="Genomic_DNA"/>
</dbReference>
<dbReference type="InterPro" id="IPR037401">
    <property type="entry name" value="SnoaL-like"/>
</dbReference>
<dbReference type="PATRIC" id="fig|1240678.4.peg.4228"/>
<evidence type="ECO:0000313" key="3">
    <source>
        <dbReference type="Proteomes" id="UP000032458"/>
    </source>
</evidence>
<keyword evidence="3" id="KW-1185">Reference proteome</keyword>
<dbReference type="Pfam" id="PF12680">
    <property type="entry name" value="SnoaL_2"/>
    <property type="match status" value="1"/>
</dbReference>
<evidence type="ECO:0000313" key="2">
    <source>
        <dbReference type="EMBL" id="KIZ16586.1"/>
    </source>
</evidence>
<dbReference type="AlphaFoldDB" id="A0A0D7CKH1"/>
<organism evidence="2 3">
    <name type="scientific">Streptomyces natalensis ATCC 27448</name>
    <dbReference type="NCBI Taxonomy" id="1240678"/>
    <lineage>
        <taxon>Bacteria</taxon>
        <taxon>Bacillati</taxon>
        <taxon>Actinomycetota</taxon>
        <taxon>Actinomycetes</taxon>
        <taxon>Kitasatosporales</taxon>
        <taxon>Streptomycetaceae</taxon>
        <taxon>Streptomyces</taxon>
    </lineage>
</organism>
<feature type="domain" description="SnoaL-like" evidence="1">
    <location>
        <begin position="9"/>
        <end position="108"/>
    </location>
</feature>
<sequence length="124" mass="14113">MRDARDVLARYYLYANAGDWDRWCDLFADDMVMDEQLAGRIEGRDKLRSMMAGMEELYASFENIPSHFLVDGDEAAVVSHISARSSSGKPIEAAAMNYFRIENGRITYLANHHDTQPFQVLSQS</sequence>
<gene>
    <name evidence="2" type="ORF">SNA_20045</name>
</gene>
<proteinExistence type="predicted"/>
<evidence type="ECO:0000259" key="1">
    <source>
        <dbReference type="Pfam" id="PF12680"/>
    </source>
</evidence>
<protein>
    <recommendedName>
        <fullName evidence="1">SnoaL-like domain-containing protein</fullName>
    </recommendedName>
</protein>
<dbReference type="RefSeq" id="WP_030068503.1">
    <property type="nucleotide sequence ID" value="NZ_JRKI01000027.1"/>
</dbReference>
<accession>A0A0D7CKH1</accession>
<comment type="caution">
    <text evidence="2">The sequence shown here is derived from an EMBL/GenBank/DDBJ whole genome shotgun (WGS) entry which is preliminary data.</text>
</comment>
<reference evidence="2 3" key="1">
    <citation type="submission" date="2014-09" db="EMBL/GenBank/DDBJ databases">
        <title>Draft genome sequence of Streptomyces natalensis ATCC 27448, producer of the antifungal pimaricin.</title>
        <authorList>
            <person name="Mendes M.V."/>
            <person name="Beites T."/>
            <person name="Pires S."/>
            <person name="Santos C.L."/>
            <person name="Moradas-Ferreira P."/>
        </authorList>
    </citation>
    <scope>NUCLEOTIDE SEQUENCE [LARGE SCALE GENOMIC DNA]</scope>
    <source>
        <strain evidence="2 3">ATCC 27448</strain>
    </source>
</reference>
<dbReference type="Proteomes" id="UP000032458">
    <property type="component" value="Unassembled WGS sequence"/>
</dbReference>
<dbReference type="SUPFAM" id="SSF54427">
    <property type="entry name" value="NTF2-like"/>
    <property type="match status" value="1"/>
</dbReference>
<dbReference type="Gene3D" id="3.10.450.50">
    <property type="match status" value="1"/>
</dbReference>